<feature type="compositionally biased region" description="Low complexity" evidence="1">
    <location>
        <begin position="270"/>
        <end position="299"/>
    </location>
</feature>
<accession>A0A833H4U2</accession>
<keyword evidence="2" id="KW-0812">Transmembrane</keyword>
<feature type="transmembrane region" description="Helical" evidence="2">
    <location>
        <begin position="106"/>
        <end position="135"/>
    </location>
</feature>
<keyword evidence="2" id="KW-1133">Transmembrane helix</keyword>
<reference evidence="3 4" key="1">
    <citation type="submission" date="2019-10" db="EMBL/GenBank/DDBJ databases">
        <title>Extracellular Electron Transfer in a Candidatus Methanoperedens spp. Enrichment Culture.</title>
        <authorList>
            <person name="Berger S."/>
            <person name="Rangel Shaw D."/>
            <person name="Berben T."/>
            <person name="In 'T Zandt M."/>
            <person name="Frank J."/>
            <person name="Reimann J."/>
            <person name="Jetten M.S.M."/>
            <person name="Welte C.U."/>
        </authorList>
    </citation>
    <scope>NUCLEOTIDE SEQUENCE [LARGE SCALE GENOMIC DNA]</scope>
    <source>
        <strain evidence="3">SB12</strain>
    </source>
</reference>
<keyword evidence="2" id="KW-0472">Membrane</keyword>
<feature type="transmembrane region" description="Helical" evidence="2">
    <location>
        <begin position="147"/>
        <end position="167"/>
    </location>
</feature>
<evidence type="ECO:0000313" key="3">
    <source>
        <dbReference type="EMBL" id="KAB2935203.1"/>
    </source>
</evidence>
<feature type="transmembrane region" description="Helical" evidence="2">
    <location>
        <begin position="174"/>
        <end position="196"/>
    </location>
</feature>
<dbReference type="AlphaFoldDB" id="A0A833H4U2"/>
<evidence type="ECO:0000256" key="2">
    <source>
        <dbReference type="SAM" id="Phobius"/>
    </source>
</evidence>
<organism evidence="3 4">
    <name type="scientific">Leptonema illini</name>
    <dbReference type="NCBI Taxonomy" id="183"/>
    <lineage>
        <taxon>Bacteria</taxon>
        <taxon>Pseudomonadati</taxon>
        <taxon>Spirochaetota</taxon>
        <taxon>Spirochaetia</taxon>
        <taxon>Leptospirales</taxon>
        <taxon>Leptospiraceae</taxon>
        <taxon>Leptonema</taxon>
    </lineage>
</organism>
<proteinExistence type="predicted"/>
<feature type="transmembrane region" description="Helical" evidence="2">
    <location>
        <begin position="68"/>
        <end position="86"/>
    </location>
</feature>
<feature type="compositionally biased region" description="Pro residues" evidence="1">
    <location>
        <begin position="310"/>
        <end position="320"/>
    </location>
</feature>
<evidence type="ECO:0000313" key="4">
    <source>
        <dbReference type="Proteomes" id="UP000460298"/>
    </source>
</evidence>
<feature type="transmembrane region" description="Helical" evidence="2">
    <location>
        <begin position="216"/>
        <end position="239"/>
    </location>
</feature>
<dbReference type="EMBL" id="WBUI01000001">
    <property type="protein sequence ID" value="KAB2935203.1"/>
    <property type="molecule type" value="Genomic_DNA"/>
</dbReference>
<dbReference type="Proteomes" id="UP000460298">
    <property type="component" value="Unassembled WGS sequence"/>
</dbReference>
<name>A0A833H4U2_9LEPT</name>
<protein>
    <submittedName>
        <fullName evidence="3">Uncharacterized protein</fullName>
    </submittedName>
</protein>
<feature type="transmembrane region" description="Helical" evidence="2">
    <location>
        <begin position="44"/>
        <end position="62"/>
    </location>
</feature>
<feature type="region of interest" description="Disordered" evidence="1">
    <location>
        <begin position="263"/>
        <end position="320"/>
    </location>
</feature>
<evidence type="ECO:0000256" key="1">
    <source>
        <dbReference type="SAM" id="MobiDB-lite"/>
    </source>
</evidence>
<sequence>MTENPYAPSQASLADTIHADQVRPLPLSGGEIFSGAFRLMGENFWALCGIGVLWYLISIFAVNSFVGLIAIPHLMAGLALVGYRFYRKQGALEHLFDGFQKFGPVLGFGLLLMVASFGMLILFAMIGGAIGAWAASTGLELEQLFEAELPMAVGGTIIAVLLMIYVYHYLAGRLILVFPLIVYFQHGIGSAFSVSWKATSASGHAIALQHMLFDFVFYFLGFLLLCIGVVPAFGLMIAFRGAVCGPLLDHLYPEGAPLLSPAARQPIGPPATAQQASAADAQPPSAQTSPPTTTNTDTPIPRDDDRFKPPSFPSGPNPYS</sequence>
<gene>
    <name evidence="3" type="ORF">F9K24_00310</name>
</gene>
<comment type="caution">
    <text evidence="3">The sequence shown here is derived from an EMBL/GenBank/DDBJ whole genome shotgun (WGS) entry which is preliminary data.</text>
</comment>